<dbReference type="GeneID" id="6752018"/>
<proteinExistence type="predicted"/>
<keyword evidence="3" id="KW-1185">Reference proteome</keyword>
<dbReference type="EMBL" id="DS985243">
    <property type="protein sequence ID" value="EDV26277.1"/>
    <property type="molecule type" value="Genomic_DNA"/>
</dbReference>
<reference evidence="2 3" key="1">
    <citation type="journal article" date="2008" name="Nature">
        <title>The Trichoplax genome and the nature of placozoans.</title>
        <authorList>
            <person name="Srivastava M."/>
            <person name="Begovic E."/>
            <person name="Chapman J."/>
            <person name="Putnam N.H."/>
            <person name="Hellsten U."/>
            <person name="Kawashima T."/>
            <person name="Kuo A."/>
            <person name="Mitros T."/>
            <person name="Salamov A."/>
            <person name="Carpenter M.L."/>
            <person name="Signorovitch A.Y."/>
            <person name="Moreno M.A."/>
            <person name="Kamm K."/>
            <person name="Grimwood J."/>
            <person name="Schmutz J."/>
            <person name="Shapiro H."/>
            <person name="Grigoriev I.V."/>
            <person name="Buss L.W."/>
            <person name="Schierwater B."/>
            <person name="Dellaporta S.L."/>
            <person name="Rokhsar D.S."/>
        </authorList>
    </citation>
    <scope>NUCLEOTIDE SEQUENCE [LARGE SCALE GENOMIC DNA]</scope>
    <source>
        <strain evidence="2 3">Grell-BS-1999</strain>
    </source>
</reference>
<dbReference type="HOGENOM" id="CLU_934851_0_0_1"/>
<protein>
    <submittedName>
        <fullName evidence="2">Uncharacterized protein</fullName>
    </submittedName>
</protein>
<dbReference type="PANTHER" id="PTHR35345">
    <property type="entry name" value="TELOMERE REPEATS-BINDING BOUQUET FORMATION PROTEIN 2"/>
    <property type="match status" value="1"/>
</dbReference>
<gene>
    <name evidence="2" type="ORF">TRIADDRAFT_54099</name>
</gene>
<keyword evidence="1" id="KW-1133">Transmembrane helix</keyword>
<dbReference type="InParanoid" id="B3RR38"/>
<dbReference type="PhylomeDB" id="B3RR38"/>
<sequence length="298" mass="33725">MAQSLATVSHQFYTISVASLAVVFTFPTWISLIGSTSEWQDKAMSSVIFDSQHAWFSSSVSIDYTNCWVKYGGKIVDQWDQAQFLFSLDKTFQDTACLYDTDEFRKRRLTVFDPKLILHAKDERSLCDIDLGKYILNTPKETEDFTYKVYHRIGADDNLSSVEDSSDVHSADEVFIAKRILLRNKRKQASKLPLAAIAKEASSSTTSTSKSRRPPRYQATRARLTRKAKAVAKKKIIKKTPIMPENCDDFTFPENVVIKDIVHIDEITIADPQVNMEYFIPNCNKCMVIGKGSSSLSS</sequence>
<evidence type="ECO:0000313" key="3">
    <source>
        <dbReference type="Proteomes" id="UP000009022"/>
    </source>
</evidence>
<evidence type="ECO:0000313" key="2">
    <source>
        <dbReference type="EMBL" id="EDV26277.1"/>
    </source>
</evidence>
<dbReference type="GO" id="GO:0005637">
    <property type="term" value="C:nuclear inner membrane"/>
    <property type="evidence" value="ECO:0000318"/>
    <property type="project" value="GO_Central"/>
</dbReference>
<dbReference type="CTD" id="6752018"/>
<feature type="transmembrane region" description="Helical" evidence="1">
    <location>
        <begin position="12"/>
        <end position="34"/>
    </location>
</feature>
<evidence type="ECO:0000256" key="1">
    <source>
        <dbReference type="SAM" id="Phobius"/>
    </source>
</evidence>
<dbReference type="Proteomes" id="UP000009022">
    <property type="component" value="Unassembled WGS sequence"/>
</dbReference>
<dbReference type="PANTHER" id="PTHR35345:SF1">
    <property type="entry name" value="TELOMERE REPEATS-BINDING BOUQUET FORMATION PROTEIN 2"/>
    <property type="match status" value="1"/>
</dbReference>
<dbReference type="GO" id="GO:0070197">
    <property type="term" value="P:meiotic attachment of telomere to nuclear envelope"/>
    <property type="evidence" value="ECO:0000318"/>
    <property type="project" value="GO_Central"/>
</dbReference>
<dbReference type="RefSeq" id="XP_002110273.1">
    <property type="nucleotide sequence ID" value="XM_002110237.1"/>
</dbReference>
<dbReference type="AlphaFoldDB" id="B3RR38"/>
<name>B3RR38_TRIAD</name>
<accession>B3RR38</accession>
<dbReference type="GO" id="GO:0007129">
    <property type="term" value="P:homologous chromosome pairing at meiosis"/>
    <property type="evidence" value="ECO:0000318"/>
    <property type="project" value="GO_Central"/>
</dbReference>
<keyword evidence="1" id="KW-0472">Membrane</keyword>
<dbReference type="Pfam" id="PF15101">
    <property type="entry name" value="TERB2"/>
    <property type="match status" value="1"/>
</dbReference>
<keyword evidence="1" id="KW-0812">Transmembrane</keyword>
<organism evidence="2 3">
    <name type="scientific">Trichoplax adhaerens</name>
    <name type="common">Trichoplax reptans</name>
    <dbReference type="NCBI Taxonomy" id="10228"/>
    <lineage>
        <taxon>Eukaryota</taxon>
        <taxon>Metazoa</taxon>
        <taxon>Placozoa</taxon>
        <taxon>Uniplacotomia</taxon>
        <taxon>Trichoplacea</taxon>
        <taxon>Trichoplacidae</taxon>
        <taxon>Trichoplax</taxon>
    </lineage>
</organism>
<dbReference type="InterPro" id="IPR028065">
    <property type="entry name" value="TERB2"/>
</dbReference>
<dbReference type="OrthoDB" id="5278943at2759"/>
<dbReference type="KEGG" id="tad:TRIADDRAFT_54099"/>